<feature type="transmembrane region" description="Helical" evidence="2">
    <location>
        <begin position="263"/>
        <end position="280"/>
    </location>
</feature>
<name>A0A1Q9E519_SYMMI</name>
<keyword evidence="2" id="KW-0472">Membrane</keyword>
<organism evidence="3 4">
    <name type="scientific">Symbiodinium microadriaticum</name>
    <name type="common">Dinoflagellate</name>
    <name type="synonym">Zooxanthella microadriatica</name>
    <dbReference type="NCBI Taxonomy" id="2951"/>
    <lineage>
        <taxon>Eukaryota</taxon>
        <taxon>Sar</taxon>
        <taxon>Alveolata</taxon>
        <taxon>Dinophyceae</taxon>
        <taxon>Suessiales</taxon>
        <taxon>Symbiodiniaceae</taxon>
        <taxon>Symbiodinium</taxon>
    </lineage>
</organism>
<proteinExistence type="predicted"/>
<keyword evidence="2" id="KW-0812">Transmembrane</keyword>
<evidence type="ECO:0000256" key="1">
    <source>
        <dbReference type="SAM" id="MobiDB-lite"/>
    </source>
</evidence>
<keyword evidence="2" id="KW-1133">Transmembrane helix</keyword>
<accession>A0A1Q9E519</accession>
<reference evidence="3 4" key="1">
    <citation type="submission" date="2016-02" db="EMBL/GenBank/DDBJ databases">
        <title>Genome analysis of coral dinoflagellate symbionts highlights evolutionary adaptations to a symbiotic lifestyle.</title>
        <authorList>
            <person name="Aranda M."/>
            <person name="Li Y."/>
            <person name="Liew Y.J."/>
            <person name="Baumgarten S."/>
            <person name="Simakov O."/>
            <person name="Wilson M."/>
            <person name="Piel J."/>
            <person name="Ashoor H."/>
            <person name="Bougouffa S."/>
            <person name="Bajic V.B."/>
            <person name="Ryu T."/>
            <person name="Ravasi T."/>
            <person name="Bayer T."/>
            <person name="Micklem G."/>
            <person name="Kim H."/>
            <person name="Bhak J."/>
            <person name="Lajeunesse T.C."/>
            <person name="Voolstra C.R."/>
        </authorList>
    </citation>
    <scope>NUCLEOTIDE SEQUENCE [LARGE SCALE GENOMIC DNA]</scope>
    <source>
        <strain evidence="3 4">CCMP2467</strain>
    </source>
</reference>
<keyword evidence="4" id="KW-1185">Reference proteome</keyword>
<evidence type="ECO:0000256" key="2">
    <source>
        <dbReference type="SAM" id="Phobius"/>
    </source>
</evidence>
<evidence type="ECO:0000313" key="4">
    <source>
        <dbReference type="Proteomes" id="UP000186817"/>
    </source>
</evidence>
<protein>
    <submittedName>
        <fullName evidence="3">Uncharacterized protein</fullName>
    </submittedName>
</protein>
<sequence length="486" mass="54324">MDRSVRKILSLPLFGDDFCQWLVDLRMAQFEKLCAVSDGTIAECVQAFVNLVPALEALYSPAQRKTEEELARWVPTIEILFALVRSTAKTGTADLATDLGFGLAEVSVAVGRSPLRSKKGSDEPPLPLPLAKRPRAIEPRAEDAQASLKARELGEARKWGMRSQNIKAIPLTTEVLVKYLLDLADRGCGPTVIPSVRGAVKWICKRIGMQGPDLLDARIMALQKTKRVYGDRGKETREAVPIPLALVAALERFVCARFRSSQFVLAFFAWWILIMIYSSLRFDDAMHLVPEALAMKDEAISVSGEEWMEDEWSAASFEMDGQDYFMKELESGERFGDRPATYQRSVLWLRYVLTTAASDDLKRGPDVKGFLQLIQAQEPDKVIGLQANWKNPSQLVLKYTRSRKEISIEMVKRLTKRIASDWKSPPEFEAEDSNLVDFGDCALTYVTKARSSVGPAKDLSLKCHAMYIDGTGAERTLCSGKIFTEP</sequence>
<dbReference type="EMBL" id="LSRX01000263">
    <property type="protein sequence ID" value="OLQ02506.1"/>
    <property type="molecule type" value="Genomic_DNA"/>
</dbReference>
<dbReference type="Proteomes" id="UP000186817">
    <property type="component" value="Unassembled WGS sequence"/>
</dbReference>
<feature type="region of interest" description="Disordered" evidence="1">
    <location>
        <begin position="114"/>
        <end position="135"/>
    </location>
</feature>
<gene>
    <name evidence="3" type="ORF">AK812_SmicGene14636</name>
</gene>
<evidence type="ECO:0000313" key="3">
    <source>
        <dbReference type="EMBL" id="OLQ02506.1"/>
    </source>
</evidence>
<dbReference type="OrthoDB" id="10388715at2759"/>
<dbReference type="AlphaFoldDB" id="A0A1Q9E519"/>
<comment type="caution">
    <text evidence="3">The sequence shown here is derived from an EMBL/GenBank/DDBJ whole genome shotgun (WGS) entry which is preliminary data.</text>
</comment>